<dbReference type="SUPFAM" id="SSF49854">
    <property type="entry name" value="Spermadhesin, CUB domain"/>
    <property type="match status" value="1"/>
</dbReference>
<dbReference type="FunFam" id="2.60.120.290:FF:000005">
    <property type="entry name" value="Procollagen C-endopeptidase enhancer 1"/>
    <property type="match status" value="1"/>
</dbReference>
<dbReference type="CDD" id="cd00041">
    <property type="entry name" value="CUB"/>
    <property type="match status" value="1"/>
</dbReference>
<dbReference type="PROSITE" id="PS01180">
    <property type="entry name" value="CUB"/>
    <property type="match status" value="1"/>
</dbReference>
<dbReference type="SMART" id="SM00042">
    <property type="entry name" value="CUB"/>
    <property type="match status" value="1"/>
</dbReference>
<evidence type="ECO:0000259" key="5">
    <source>
        <dbReference type="PROSITE" id="PS50041"/>
    </source>
</evidence>
<evidence type="ECO:0000313" key="6">
    <source>
        <dbReference type="EMBL" id="CAL4078295.1"/>
    </source>
</evidence>
<reference evidence="6 7" key="1">
    <citation type="submission" date="2024-05" db="EMBL/GenBank/DDBJ databases">
        <authorList>
            <person name="Wallberg A."/>
        </authorList>
    </citation>
    <scope>NUCLEOTIDE SEQUENCE [LARGE SCALE GENOMIC DNA]</scope>
</reference>
<dbReference type="Pfam" id="PF00059">
    <property type="entry name" value="Lectin_C"/>
    <property type="match status" value="1"/>
</dbReference>
<evidence type="ECO:0000259" key="4">
    <source>
        <dbReference type="PROSITE" id="PS01180"/>
    </source>
</evidence>
<name>A0AAV2QAK2_MEGNR</name>
<sequence>MPSSGSLAEPNCTAPFIAVGSQCLFFANDLTVDKIEAQIICEALTGNLVIIDAPQKLDDVVAYIKTNYNNLQRSYWIDGERSTSNRWQFTTGGISIPLGTPFWGTSKAHNGIFEQRPLNNSGDCLSLPYDKSYFFTETSCDLDIHSPLCEPGPVTPCGGNFTEPQGWFTSPNFPNNYPSDSDCRWTVITEDDTTLTVTFEEFDTDSSGDYLEIRDGSDSDAELLVRLSSYHSSDDIGEIKSTNNSLYFYFHSDYYYERSGFQLYWTTESAFPCPPLYTKFGLGCYAFVFNPETFNEAKITCASINGQLGKITNVQQLRQLYTYIHDSGIADDSFWVGGEDQDVEGNFVFEDGTTVPLGTPFWGTSGENSEVQEPDGNRAENCVALLAEGYHFFRDTVCTNQLKFICSPI</sequence>
<keyword evidence="2" id="KW-1015">Disulfide bond</keyword>
<dbReference type="SUPFAM" id="SSF56436">
    <property type="entry name" value="C-type lectin-like"/>
    <property type="match status" value="2"/>
</dbReference>
<dbReference type="PROSITE" id="PS50041">
    <property type="entry name" value="C_TYPE_LECTIN_2"/>
    <property type="match status" value="1"/>
</dbReference>
<comment type="caution">
    <text evidence="3">Lacks conserved residue(s) required for the propagation of feature annotation.</text>
</comment>
<feature type="domain" description="C-type lectin" evidence="5">
    <location>
        <begin position="280"/>
        <end position="407"/>
    </location>
</feature>
<dbReference type="Pfam" id="PF00431">
    <property type="entry name" value="CUB"/>
    <property type="match status" value="1"/>
</dbReference>
<proteinExistence type="predicted"/>
<dbReference type="PANTHER" id="PTHR24251">
    <property type="entry name" value="OVOCHYMASE-RELATED"/>
    <property type="match status" value="1"/>
</dbReference>
<evidence type="ECO:0000256" key="2">
    <source>
        <dbReference type="ARBA" id="ARBA00023157"/>
    </source>
</evidence>
<dbReference type="InterPro" id="IPR016186">
    <property type="entry name" value="C-type_lectin-like/link_sf"/>
</dbReference>
<evidence type="ECO:0000313" key="7">
    <source>
        <dbReference type="Proteomes" id="UP001497623"/>
    </source>
</evidence>
<dbReference type="Gene3D" id="2.60.120.290">
    <property type="entry name" value="Spermadhesin, CUB domain"/>
    <property type="match status" value="1"/>
</dbReference>
<gene>
    <name evidence="6" type="ORF">MNOR_LOCUS10610</name>
</gene>
<dbReference type="EMBL" id="CAXKWB010005408">
    <property type="protein sequence ID" value="CAL4078295.1"/>
    <property type="molecule type" value="Genomic_DNA"/>
</dbReference>
<dbReference type="SMART" id="SM00034">
    <property type="entry name" value="CLECT"/>
    <property type="match status" value="2"/>
</dbReference>
<dbReference type="InterPro" id="IPR001304">
    <property type="entry name" value="C-type_lectin-like"/>
</dbReference>
<accession>A0AAV2QAK2</accession>
<dbReference type="AlphaFoldDB" id="A0AAV2QAK2"/>
<dbReference type="InterPro" id="IPR035914">
    <property type="entry name" value="Sperma_CUB_dom_sf"/>
</dbReference>
<dbReference type="InterPro" id="IPR000859">
    <property type="entry name" value="CUB_dom"/>
</dbReference>
<dbReference type="Proteomes" id="UP001497623">
    <property type="component" value="Unassembled WGS sequence"/>
</dbReference>
<keyword evidence="7" id="KW-1185">Reference proteome</keyword>
<keyword evidence="1" id="KW-0677">Repeat</keyword>
<feature type="domain" description="CUB" evidence="4">
    <location>
        <begin position="157"/>
        <end position="268"/>
    </location>
</feature>
<evidence type="ECO:0000256" key="3">
    <source>
        <dbReference type="PROSITE-ProRule" id="PRU00059"/>
    </source>
</evidence>
<dbReference type="CDD" id="cd00037">
    <property type="entry name" value="CLECT"/>
    <property type="match status" value="2"/>
</dbReference>
<organism evidence="6 7">
    <name type="scientific">Meganyctiphanes norvegica</name>
    <name type="common">Northern krill</name>
    <name type="synonym">Thysanopoda norvegica</name>
    <dbReference type="NCBI Taxonomy" id="48144"/>
    <lineage>
        <taxon>Eukaryota</taxon>
        <taxon>Metazoa</taxon>
        <taxon>Ecdysozoa</taxon>
        <taxon>Arthropoda</taxon>
        <taxon>Crustacea</taxon>
        <taxon>Multicrustacea</taxon>
        <taxon>Malacostraca</taxon>
        <taxon>Eumalacostraca</taxon>
        <taxon>Eucarida</taxon>
        <taxon>Euphausiacea</taxon>
        <taxon>Euphausiidae</taxon>
        <taxon>Meganyctiphanes</taxon>
    </lineage>
</organism>
<dbReference type="Gene3D" id="3.10.100.10">
    <property type="entry name" value="Mannose-Binding Protein A, subunit A"/>
    <property type="match status" value="2"/>
</dbReference>
<dbReference type="InterPro" id="IPR016187">
    <property type="entry name" value="CTDL_fold"/>
</dbReference>
<evidence type="ECO:0000256" key="1">
    <source>
        <dbReference type="ARBA" id="ARBA00022737"/>
    </source>
</evidence>
<comment type="caution">
    <text evidence="6">The sequence shown here is derived from an EMBL/GenBank/DDBJ whole genome shotgun (WGS) entry which is preliminary data.</text>
</comment>
<protein>
    <submittedName>
        <fullName evidence="6">Uncharacterized protein</fullName>
    </submittedName>
</protein>